<organism evidence="6">
    <name type="scientific">Stylochaeton bogneri</name>
    <dbReference type="NCBI Taxonomy" id="487139"/>
    <lineage>
        <taxon>Eukaryota</taxon>
        <taxon>Viridiplantae</taxon>
        <taxon>Streptophyta</taxon>
        <taxon>Embryophyta</taxon>
        <taxon>Tracheophyta</taxon>
        <taxon>Spermatophyta</taxon>
        <taxon>Magnoliopsida</taxon>
        <taxon>Liliopsida</taxon>
        <taxon>Araceae</taxon>
        <taxon>Philodendroideae</taxon>
        <taxon>Stylochaetoneae</taxon>
        <taxon>Stylochaeton</taxon>
    </lineage>
</organism>
<dbReference type="GO" id="GO:1990904">
    <property type="term" value="C:ribonucleoprotein complex"/>
    <property type="evidence" value="ECO:0007669"/>
    <property type="project" value="UniProtKB-KW"/>
</dbReference>
<gene>
    <name evidence="5 6" type="primary">rpl33</name>
</gene>
<dbReference type="InterPro" id="IPR001705">
    <property type="entry name" value="Ribosomal_bL33"/>
</dbReference>
<dbReference type="GeneID" id="55748424"/>
<evidence type="ECO:0000256" key="1">
    <source>
        <dbReference type="ARBA" id="ARBA00007596"/>
    </source>
</evidence>
<evidence type="ECO:0000256" key="2">
    <source>
        <dbReference type="ARBA" id="ARBA00022980"/>
    </source>
</evidence>
<dbReference type="InterPro" id="IPR018264">
    <property type="entry name" value="Ribosomal_bL33_CS"/>
</dbReference>
<dbReference type="GO" id="GO:0003735">
    <property type="term" value="F:structural constituent of ribosome"/>
    <property type="evidence" value="ECO:0007669"/>
    <property type="project" value="InterPro"/>
</dbReference>
<dbReference type="PANTHER" id="PTHR43168">
    <property type="entry name" value="50S RIBOSOMAL PROTEIN L33, CHLOROPLASTIC"/>
    <property type="match status" value="1"/>
</dbReference>
<dbReference type="GO" id="GO:0009507">
    <property type="term" value="C:chloroplast"/>
    <property type="evidence" value="ECO:0007669"/>
    <property type="project" value="UniProtKB-SubCell"/>
</dbReference>
<dbReference type="NCBIfam" id="NF001764">
    <property type="entry name" value="PRK00504.1"/>
    <property type="match status" value="1"/>
</dbReference>
<comment type="similarity">
    <text evidence="1 5">Belongs to the bacterial ribosomal protein bL33 family.</text>
</comment>
<dbReference type="SUPFAM" id="SSF57829">
    <property type="entry name" value="Zn-binding ribosomal proteins"/>
    <property type="match status" value="1"/>
</dbReference>
<keyword evidence="2 5" id="KW-0689">Ribosomal protein</keyword>
<proteinExistence type="inferred from homology"/>
<evidence type="ECO:0000256" key="5">
    <source>
        <dbReference type="HAMAP-Rule" id="MF_00294"/>
    </source>
</evidence>
<dbReference type="RefSeq" id="YP_009861311.1">
    <property type="nucleotide sequence ID" value="NC_048972.1"/>
</dbReference>
<protein>
    <recommendedName>
        <fullName evidence="4 5">Large ribosomal subunit protein bL33c</fullName>
    </recommendedName>
</protein>
<dbReference type="Gene3D" id="2.20.28.120">
    <property type="entry name" value="Ribosomal protein L33"/>
    <property type="match status" value="1"/>
</dbReference>
<dbReference type="GO" id="GO:0006412">
    <property type="term" value="P:translation"/>
    <property type="evidence" value="ECO:0007669"/>
    <property type="project" value="UniProtKB-UniRule"/>
</dbReference>
<dbReference type="HAMAP" id="MF_00294">
    <property type="entry name" value="Ribosomal_bL33"/>
    <property type="match status" value="1"/>
</dbReference>
<dbReference type="InterPro" id="IPR038584">
    <property type="entry name" value="Ribosomal_bL33_sf"/>
</dbReference>
<evidence type="ECO:0000256" key="3">
    <source>
        <dbReference type="ARBA" id="ARBA00023274"/>
    </source>
</evidence>
<evidence type="ECO:0000313" key="6">
    <source>
        <dbReference type="EMBL" id="QIU83001.1"/>
    </source>
</evidence>
<geneLocation type="chloroplast" evidence="6"/>
<dbReference type="PANTHER" id="PTHR43168:SF2">
    <property type="entry name" value="LARGE RIBOSOMAL SUBUNIT PROTEIN BL33C"/>
    <property type="match status" value="1"/>
</dbReference>
<dbReference type="AlphaFoldDB" id="A0A6M3HR79"/>
<evidence type="ECO:0000256" key="4">
    <source>
        <dbReference type="ARBA" id="ARBA00035276"/>
    </source>
</evidence>
<comment type="subcellular location">
    <subcellularLocation>
        <location evidence="5">Plastid</location>
        <location evidence="5">Chloroplast</location>
    </subcellularLocation>
</comment>
<sequence length="75" mass="8588">MAKGKGKKGKGKDKDVRVRVILECISCVRNGVTKEFPGISRYITEKNQHNTPSQLELKKFCRYCNKHTIHGEVKK</sequence>
<keyword evidence="6" id="KW-0150">Chloroplast</keyword>
<dbReference type="NCBIfam" id="TIGR01023">
    <property type="entry name" value="rpmG_bact"/>
    <property type="match status" value="1"/>
</dbReference>
<dbReference type="GO" id="GO:0005840">
    <property type="term" value="C:ribosome"/>
    <property type="evidence" value="ECO:0007669"/>
    <property type="project" value="UniProtKB-KW"/>
</dbReference>
<reference evidence="6" key="1">
    <citation type="journal article" date="2020" name="Plants (Basel)">
        <title>Comparison of Chloroplast Genomes among Species of Unisexual and Bisexual Clades of the Monocot Family Araceae.</title>
        <authorList>
            <person name="Abdullah"/>
            <person name="Henriquez C.L."/>
            <person name="Mehmood F."/>
            <person name="Shahzadi I."/>
            <person name="Ali Z."/>
            <person name="Waheed M.T."/>
            <person name="Croat T.B."/>
            <person name="Poczai P."/>
            <person name="Ahmed I."/>
        </authorList>
    </citation>
    <scope>NUCLEOTIDE SEQUENCE</scope>
</reference>
<keyword evidence="3 5" id="KW-0687">Ribonucleoprotein</keyword>
<keyword evidence="6" id="KW-0934">Plastid</keyword>
<dbReference type="PROSITE" id="PS00582">
    <property type="entry name" value="RIBOSOMAL_L33"/>
    <property type="match status" value="1"/>
</dbReference>
<dbReference type="InterPro" id="IPR011332">
    <property type="entry name" value="Ribosomal_zn-bd"/>
</dbReference>
<dbReference type="NCBIfam" id="NF001860">
    <property type="entry name" value="PRK00595.1"/>
    <property type="match status" value="1"/>
</dbReference>
<accession>A0A6M3HR79</accession>
<dbReference type="EMBL" id="MT226774">
    <property type="protein sequence ID" value="QIU83001.1"/>
    <property type="molecule type" value="Genomic_DNA"/>
</dbReference>
<name>A0A6M3HR79_9ARAE</name>
<dbReference type="Pfam" id="PF00471">
    <property type="entry name" value="Ribosomal_L33"/>
    <property type="match status" value="1"/>
</dbReference>